<dbReference type="PROSITE" id="PS00166">
    <property type="entry name" value="ENOYL_COA_HYDRATASE"/>
    <property type="match status" value="1"/>
</dbReference>
<keyword evidence="12" id="KW-0511">Multifunctional enzyme</keyword>
<comment type="similarity">
    <text evidence="14">Belongs to the enoyl-CoA hydratase/isomerase family.</text>
</comment>
<evidence type="ECO:0000256" key="1">
    <source>
        <dbReference type="ARBA" id="ARBA00004275"/>
    </source>
</evidence>
<evidence type="ECO:0000256" key="12">
    <source>
        <dbReference type="ARBA" id="ARBA00023268"/>
    </source>
</evidence>
<proteinExistence type="inferred from homology"/>
<dbReference type="UniPathway" id="UPA00659"/>
<dbReference type="SUPFAM" id="SSF51735">
    <property type="entry name" value="NAD(P)-binding Rossmann-fold domains"/>
    <property type="match status" value="1"/>
</dbReference>
<evidence type="ECO:0000259" key="15">
    <source>
        <dbReference type="Pfam" id="PF00725"/>
    </source>
</evidence>
<dbReference type="GO" id="GO:0016853">
    <property type="term" value="F:isomerase activity"/>
    <property type="evidence" value="ECO:0007669"/>
    <property type="project" value="UniProtKB-KW"/>
</dbReference>
<evidence type="ECO:0000256" key="14">
    <source>
        <dbReference type="RuleBase" id="RU003707"/>
    </source>
</evidence>
<keyword evidence="18" id="KW-1185">Reference proteome</keyword>
<dbReference type="Pfam" id="PF02737">
    <property type="entry name" value="3HCDH_N"/>
    <property type="match status" value="1"/>
</dbReference>
<keyword evidence="10" id="KW-0413">Isomerase</keyword>
<dbReference type="FunFam" id="1.10.1040.50:FF:000006">
    <property type="entry name" value="Peroxisomal bifunctional enzyme"/>
    <property type="match status" value="1"/>
</dbReference>
<dbReference type="GO" id="GO:0004300">
    <property type="term" value="F:enoyl-CoA hydratase activity"/>
    <property type="evidence" value="ECO:0007669"/>
    <property type="project" value="UniProtKB-ARBA"/>
</dbReference>
<comment type="catalytic activity">
    <reaction evidence="13">
        <text>a (3S)-3-hydroxyacyl-CoA + NAD(+) = a 3-oxoacyl-CoA + NADH + H(+)</text>
        <dbReference type="Rhea" id="RHEA:22432"/>
        <dbReference type="ChEBI" id="CHEBI:15378"/>
        <dbReference type="ChEBI" id="CHEBI:57318"/>
        <dbReference type="ChEBI" id="CHEBI:57540"/>
        <dbReference type="ChEBI" id="CHEBI:57945"/>
        <dbReference type="ChEBI" id="CHEBI:90726"/>
        <dbReference type="EC" id="1.1.1.35"/>
    </reaction>
</comment>
<keyword evidence="8" id="KW-0443">Lipid metabolism</keyword>
<feature type="domain" description="3-hydroxyacyl-CoA dehydrogenase C-terminal" evidence="15">
    <location>
        <begin position="471"/>
        <end position="564"/>
    </location>
</feature>
<protein>
    <submittedName>
        <fullName evidence="17">3-hydroxyacyl-CoA dehydrogenase</fullName>
    </submittedName>
</protein>
<dbReference type="EMBL" id="WWNR01000001">
    <property type="protein sequence ID" value="MZQ87515.1"/>
    <property type="molecule type" value="Genomic_DNA"/>
</dbReference>
<comment type="pathway">
    <text evidence="2">Lipid metabolism; fatty acid beta-oxidation.</text>
</comment>
<dbReference type="InterPro" id="IPR006176">
    <property type="entry name" value="3-OHacyl-CoA_DH_NAD-bd"/>
</dbReference>
<dbReference type="OrthoDB" id="9771883at2"/>
<dbReference type="FunFam" id="3.40.50.720:FF:000009">
    <property type="entry name" value="Fatty oxidation complex, alpha subunit"/>
    <property type="match status" value="1"/>
</dbReference>
<comment type="similarity">
    <text evidence="3">In the N-terminal section; belongs to the enoyl-CoA hydratase/isomerase family.</text>
</comment>
<evidence type="ECO:0000313" key="17">
    <source>
        <dbReference type="EMBL" id="MZQ87515.1"/>
    </source>
</evidence>
<feature type="domain" description="3-hydroxyacyl-CoA dehydrogenase NAD binding" evidence="16">
    <location>
        <begin position="292"/>
        <end position="467"/>
    </location>
</feature>
<dbReference type="Proteomes" id="UP000477083">
    <property type="component" value="Unassembled WGS sequence"/>
</dbReference>
<evidence type="ECO:0000256" key="6">
    <source>
        <dbReference type="ARBA" id="ARBA00023002"/>
    </source>
</evidence>
<dbReference type="Pfam" id="PF00378">
    <property type="entry name" value="ECH_1"/>
    <property type="match status" value="1"/>
</dbReference>
<evidence type="ECO:0000256" key="8">
    <source>
        <dbReference type="ARBA" id="ARBA00023098"/>
    </source>
</evidence>
<dbReference type="InterPro" id="IPR008927">
    <property type="entry name" value="6-PGluconate_DH-like_C_sf"/>
</dbReference>
<dbReference type="PANTHER" id="PTHR23309">
    <property type="entry name" value="3-HYDROXYACYL-COA DEHYROGENASE"/>
    <property type="match status" value="1"/>
</dbReference>
<dbReference type="Gene3D" id="3.40.50.720">
    <property type="entry name" value="NAD(P)-binding Rossmann-like Domain"/>
    <property type="match status" value="1"/>
</dbReference>
<accession>A0A6L8VB69</accession>
<comment type="subcellular location">
    <subcellularLocation>
        <location evidence="1">Peroxisome</location>
    </subcellularLocation>
</comment>
<dbReference type="GO" id="GO:0003857">
    <property type="term" value="F:(3S)-3-hydroxyacyl-CoA dehydrogenase (NAD+) activity"/>
    <property type="evidence" value="ECO:0007669"/>
    <property type="project" value="UniProtKB-EC"/>
</dbReference>
<dbReference type="CDD" id="cd06558">
    <property type="entry name" value="crotonase-like"/>
    <property type="match status" value="1"/>
</dbReference>
<name>A0A6L8VB69_9RHOB</name>
<dbReference type="InterPro" id="IPR006108">
    <property type="entry name" value="3HC_DH_C"/>
</dbReference>
<evidence type="ECO:0000256" key="5">
    <source>
        <dbReference type="ARBA" id="ARBA00022963"/>
    </source>
</evidence>
<dbReference type="Gene3D" id="1.10.1040.50">
    <property type="match status" value="1"/>
</dbReference>
<dbReference type="InterPro" id="IPR036291">
    <property type="entry name" value="NAD(P)-bd_dom_sf"/>
</dbReference>
<dbReference type="InterPro" id="IPR029045">
    <property type="entry name" value="ClpP/crotonase-like_dom_sf"/>
</dbReference>
<dbReference type="RefSeq" id="WP_161342228.1">
    <property type="nucleotide sequence ID" value="NZ_BMGW01000001.1"/>
</dbReference>
<dbReference type="Gene3D" id="3.90.226.10">
    <property type="entry name" value="2-enoyl-CoA Hydratase, Chain A, domain 1"/>
    <property type="match status" value="1"/>
</dbReference>
<evidence type="ECO:0000256" key="4">
    <source>
        <dbReference type="ARBA" id="ARBA00022832"/>
    </source>
</evidence>
<evidence type="ECO:0000256" key="2">
    <source>
        <dbReference type="ARBA" id="ARBA00005005"/>
    </source>
</evidence>
<sequence length="681" mass="69550">MSGTVHLQREGAVGVLVIDNPPVNAGSSDIRKALLTCIAEVEADAGLTAGVLIGAGKTFIAGSDLREFDLPLAPPQLPAVIAAIEGSAKPWVAALQGAALGGGYELALGCDARIAAPGTVVGLPECGLGIIPGAGGTQKLPRLVGKAAAIALITSGRRVGAEDALKLGMVDALASGDLRAEAAALALSLVGRKAGVIERDPPAEDEATIEAAARKAAASGRSRPHILSAIRHIRAVGSVPAGEGLAAEREDFQDLRISAEAKALRHIFFAEREAARGAAPAGVTAGPFASFGILGAGTMGAGIALACLQRGFATTVVDTDPAAIERARTRIEDEISKSTAAGRLTAAEADAARANLTLGSDMALLAGSDVIVEAVIEDLAVKQQVFAAIDKVARPDALLATNTSYLDVDAIASAVADPGRFIGLHFFSPANIMKLLEVVGGARSTPEAIATGLAVARALGKQPVQAGNAFGFIGNRIYAAYRAACEFMLEDGALPQEVDSALTGFGFAMGPFAVADLSGLDIAWRMRQQQAASRDPAARYVHIPDRLCEAGRLGRKTGAGYYSYDAAGKPQPDPAVEAIILAASAEKGTPRRSLAAEEIQRRALAAIVNEAALVVQQGVALRPGDVDVVMVNGYGFPRWTGGPLHWAGTQDQAHLAADCAAFVAAAGAGRELADLAAILTS</sequence>
<evidence type="ECO:0000256" key="10">
    <source>
        <dbReference type="ARBA" id="ARBA00023235"/>
    </source>
</evidence>
<dbReference type="GO" id="GO:0070403">
    <property type="term" value="F:NAD+ binding"/>
    <property type="evidence" value="ECO:0007669"/>
    <property type="project" value="InterPro"/>
</dbReference>
<dbReference type="GO" id="GO:0006635">
    <property type="term" value="P:fatty acid beta-oxidation"/>
    <property type="evidence" value="ECO:0007669"/>
    <property type="project" value="UniProtKB-UniPathway"/>
</dbReference>
<dbReference type="InterPro" id="IPR018376">
    <property type="entry name" value="Enoyl-CoA_hyd/isom_CS"/>
</dbReference>
<keyword evidence="4" id="KW-0276">Fatty acid metabolism</keyword>
<keyword evidence="7" id="KW-0520">NAD</keyword>
<comment type="caution">
    <text evidence="17">The sequence shown here is derived from an EMBL/GenBank/DDBJ whole genome shotgun (WGS) entry which is preliminary data.</text>
</comment>
<gene>
    <name evidence="17" type="ORF">GS660_00200</name>
</gene>
<evidence type="ECO:0000256" key="7">
    <source>
        <dbReference type="ARBA" id="ARBA00023027"/>
    </source>
</evidence>
<evidence type="ECO:0000256" key="3">
    <source>
        <dbReference type="ARBA" id="ARBA00008750"/>
    </source>
</evidence>
<evidence type="ECO:0000313" key="18">
    <source>
        <dbReference type="Proteomes" id="UP000477083"/>
    </source>
</evidence>
<evidence type="ECO:0000256" key="9">
    <source>
        <dbReference type="ARBA" id="ARBA00023140"/>
    </source>
</evidence>
<dbReference type="SUPFAM" id="SSF52096">
    <property type="entry name" value="ClpP/crotonase"/>
    <property type="match status" value="1"/>
</dbReference>
<evidence type="ECO:0000259" key="16">
    <source>
        <dbReference type="Pfam" id="PF02737"/>
    </source>
</evidence>
<dbReference type="PANTHER" id="PTHR23309:SF51">
    <property type="entry name" value="3-HYDROXYACYL-COA DEHYDROGENASE-RELATED"/>
    <property type="match status" value="1"/>
</dbReference>
<keyword evidence="9" id="KW-0576">Peroxisome</keyword>
<keyword evidence="5" id="KW-0442">Lipid degradation</keyword>
<evidence type="ECO:0000256" key="11">
    <source>
        <dbReference type="ARBA" id="ARBA00023239"/>
    </source>
</evidence>
<evidence type="ECO:0000256" key="13">
    <source>
        <dbReference type="ARBA" id="ARBA00049556"/>
    </source>
</evidence>
<organism evidence="17 18">
    <name type="scientific">Frigidibacter albus</name>
    <dbReference type="NCBI Taxonomy" id="1465486"/>
    <lineage>
        <taxon>Bacteria</taxon>
        <taxon>Pseudomonadati</taxon>
        <taxon>Pseudomonadota</taxon>
        <taxon>Alphaproteobacteria</taxon>
        <taxon>Rhodobacterales</taxon>
        <taxon>Paracoccaceae</taxon>
        <taxon>Frigidibacter</taxon>
    </lineage>
</organism>
<dbReference type="InterPro" id="IPR001753">
    <property type="entry name" value="Enoyl-CoA_hydra/iso"/>
</dbReference>
<reference evidence="17 18" key="1">
    <citation type="submission" date="2020-01" db="EMBL/GenBank/DDBJ databases">
        <title>Frigidibacter albus SP32T (=CGMCC 1.13995T).</title>
        <authorList>
            <person name="Liao X."/>
        </authorList>
    </citation>
    <scope>NUCLEOTIDE SEQUENCE [LARGE SCALE GENOMIC DNA]</scope>
    <source>
        <strain evidence="17 18">SP32</strain>
    </source>
</reference>
<keyword evidence="11" id="KW-0456">Lyase</keyword>
<dbReference type="AlphaFoldDB" id="A0A6L8VB69"/>
<keyword evidence="6" id="KW-0560">Oxidoreductase</keyword>
<dbReference type="SUPFAM" id="SSF48179">
    <property type="entry name" value="6-phosphogluconate dehydrogenase C-terminal domain-like"/>
    <property type="match status" value="2"/>
</dbReference>
<dbReference type="Pfam" id="PF00725">
    <property type="entry name" value="3HCDH"/>
    <property type="match status" value="1"/>
</dbReference>